<keyword evidence="11 12" id="KW-0472">Membrane</keyword>
<dbReference type="SMART" id="SM00387">
    <property type="entry name" value="HATPase_c"/>
    <property type="match status" value="1"/>
</dbReference>
<dbReference type="CDD" id="cd16922">
    <property type="entry name" value="HATPase_EvgS-ArcB-TorS-like"/>
    <property type="match status" value="1"/>
</dbReference>
<evidence type="ECO:0000256" key="3">
    <source>
        <dbReference type="ARBA" id="ARBA00012438"/>
    </source>
</evidence>
<dbReference type="GO" id="GO:0004721">
    <property type="term" value="F:phosphoprotein phosphatase activity"/>
    <property type="evidence" value="ECO:0007669"/>
    <property type="project" value="TreeGrafter"/>
</dbReference>
<reference evidence="15" key="1">
    <citation type="submission" date="2015-11" db="EMBL/GenBank/DDBJ databases">
        <authorList>
            <person name="Varghese N."/>
        </authorList>
    </citation>
    <scope>NUCLEOTIDE SEQUENCE [LARGE SCALE GENOMIC DNA]</scope>
    <source>
        <strain evidence="15">JGI-23</strain>
    </source>
</reference>
<dbReference type="Pfam" id="PF00512">
    <property type="entry name" value="HisKA"/>
    <property type="match status" value="1"/>
</dbReference>
<protein>
    <recommendedName>
        <fullName evidence="3">histidine kinase</fullName>
        <ecNumber evidence="3">2.7.13.3</ecNumber>
    </recommendedName>
</protein>
<dbReference type="AlphaFoldDB" id="A0A0P1MY49"/>
<dbReference type="InterPro" id="IPR004358">
    <property type="entry name" value="Sig_transdc_His_kin-like_C"/>
</dbReference>
<keyword evidence="5" id="KW-0597">Phosphoprotein</keyword>
<evidence type="ECO:0000256" key="9">
    <source>
        <dbReference type="ARBA" id="ARBA00022840"/>
    </source>
</evidence>
<keyword evidence="9" id="KW-0067">ATP-binding</keyword>
<dbReference type="EMBL" id="CZVW01000008">
    <property type="protein sequence ID" value="CUT00968.1"/>
    <property type="molecule type" value="Genomic_DNA"/>
</dbReference>
<dbReference type="Gene3D" id="3.30.450.20">
    <property type="entry name" value="PAS domain"/>
    <property type="match status" value="1"/>
</dbReference>
<evidence type="ECO:0000256" key="12">
    <source>
        <dbReference type="SAM" id="Phobius"/>
    </source>
</evidence>
<feature type="domain" description="Histidine kinase" evidence="13">
    <location>
        <begin position="225"/>
        <end position="452"/>
    </location>
</feature>
<dbReference type="InterPro" id="IPR005467">
    <property type="entry name" value="His_kinase_dom"/>
</dbReference>
<evidence type="ECO:0000256" key="4">
    <source>
        <dbReference type="ARBA" id="ARBA00022475"/>
    </source>
</evidence>
<comment type="subcellular location">
    <subcellularLocation>
        <location evidence="2">Cell membrane</location>
    </subcellularLocation>
</comment>
<keyword evidence="12" id="KW-1133">Transmembrane helix</keyword>
<keyword evidence="12" id="KW-0812">Transmembrane</keyword>
<evidence type="ECO:0000256" key="2">
    <source>
        <dbReference type="ARBA" id="ARBA00004236"/>
    </source>
</evidence>
<sequence length="455" mass="52715">MLNKQMRNLNIFIFFGFFLIVVLTLILKPALGLILSFIFALWCFKNLFEPLLQLNKQIKNFYNEKDAINEEISLPNLITNLRYLHKRFVEFEIKFKDYEEKFKTLNKIVSDAVLIIDKNGRIKQFNENFKTTFSKSGVIIEESLLGEGKLYWEVIRDFDLNEFIKSLMMDENLKPGQEISKEIEVKEKIYLINAVKTLNGDIILSLSDVSFQIELARIKRELVENISHELKTPLSNIKGYVETLEEELEKLAKRGKVRELLNYIDPIKRNTDRLVKIIKDLLILSEVEAAVKFEEEIIDFKSVVGGILKIYEREIKKKNLFCDVQISENLPRFKADPFRIEQMLSNLIDNAIRYTDKGGIKIKVEPLEETANKIKKIKITVEDTGIGIPKEHHQRIFERFYVVDKSRSRQSGGTGLGLSIVKHIVLMYNGSINLESKVGVGTKFEIILPVKDSDS</sequence>
<dbReference type="EC" id="2.7.13.3" evidence="3"/>
<dbReference type="GO" id="GO:0005524">
    <property type="term" value="F:ATP binding"/>
    <property type="evidence" value="ECO:0007669"/>
    <property type="project" value="UniProtKB-KW"/>
</dbReference>
<dbReference type="InterPro" id="IPR003661">
    <property type="entry name" value="HisK_dim/P_dom"/>
</dbReference>
<dbReference type="PRINTS" id="PR00344">
    <property type="entry name" value="BCTRLSENSOR"/>
</dbReference>
<dbReference type="OrthoDB" id="9813151at2"/>
<dbReference type="SUPFAM" id="SSF47384">
    <property type="entry name" value="Homodimeric domain of signal transducing histidine kinase"/>
    <property type="match status" value="1"/>
</dbReference>
<keyword evidence="7" id="KW-0547">Nucleotide-binding</keyword>
<dbReference type="PROSITE" id="PS50109">
    <property type="entry name" value="HIS_KIN"/>
    <property type="match status" value="1"/>
</dbReference>
<evidence type="ECO:0000256" key="8">
    <source>
        <dbReference type="ARBA" id="ARBA00022777"/>
    </source>
</evidence>
<dbReference type="SMART" id="SM00388">
    <property type="entry name" value="HisKA"/>
    <property type="match status" value="1"/>
</dbReference>
<evidence type="ECO:0000256" key="6">
    <source>
        <dbReference type="ARBA" id="ARBA00022679"/>
    </source>
</evidence>
<dbReference type="InterPro" id="IPR003594">
    <property type="entry name" value="HATPase_dom"/>
</dbReference>
<evidence type="ECO:0000256" key="1">
    <source>
        <dbReference type="ARBA" id="ARBA00000085"/>
    </source>
</evidence>
<keyword evidence="4" id="KW-1003">Cell membrane</keyword>
<dbReference type="RefSeq" id="WP_092349295.1">
    <property type="nucleotide sequence ID" value="NZ_CZVW01000008.1"/>
</dbReference>
<dbReference type="FunFam" id="3.30.565.10:FF:000023">
    <property type="entry name" value="PAS domain-containing sensor histidine kinase"/>
    <property type="match status" value="1"/>
</dbReference>
<dbReference type="Proteomes" id="UP000199197">
    <property type="component" value="Unassembled WGS sequence"/>
</dbReference>
<evidence type="ECO:0000313" key="15">
    <source>
        <dbReference type="Proteomes" id="UP000199197"/>
    </source>
</evidence>
<keyword evidence="15" id="KW-1185">Reference proteome</keyword>
<dbReference type="Gene3D" id="3.30.565.10">
    <property type="entry name" value="Histidine kinase-like ATPase, C-terminal domain"/>
    <property type="match status" value="1"/>
</dbReference>
<keyword evidence="10" id="KW-0902">Two-component regulatory system</keyword>
<evidence type="ECO:0000256" key="11">
    <source>
        <dbReference type="ARBA" id="ARBA00023136"/>
    </source>
</evidence>
<evidence type="ECO:0000259" key="13">
    <source>
        <dbReference type="PROSITE" id="PS50109"/>
    </source>
</evidence>
<comment type="catalytic activity">
    <reaction evidence="1">
        <text>ATP + protein L-histidine = ADP + protein N-phospho-L-histidine.</text>
        <dbReference type="EC" id="2.7.13.3"/>
    </reaction>
</comment>
<feature type="transmembrane region" description="Helical" evidence="12">
    <location>
        <begin position="12"/>
        <end position="42"/>
    </location>
</feature>
<dbReference type="PANTHER" id="PTHR45453">
    <property type="entry name" value="PHOSPHATE REGULON SENSOR PROTEIN PHOR"/>
    <property type="match status" value="1"/>
</dbReference>
<dbReference type="InterPro" id="IPR036890">
    <property type="entry name" value="HATPase_C_sf"/>
</dbReference>
<name>A0A0P1MY49_9BACT</name>
<evidence type="ECO:0000256" key="10">
    <source>
        <dbReference type="ARBA" id="ARBA00023012"/>
    </source>
</evidence>
<dbReference type="SUPFAM" id="SSF55874">
    <property type="entry name" value="ATPase domain of HSP90 chaperone/DNA topoisomerase II/histidine kinase"/>
    <property type="match status" value="1"/>
</dbReference>
<dbReference type="InterPro" id="IPR050351">
    <property type="entry name" value="BphY/WalK/GraS-like"/>
</dbReference>
<keyword evidence="6" id="KW-0808">Transferase</keyword>
<dbReference type="PANTHER" id="PTHR45453:SF1">
    <property type="entry name" value="PHOSPHATE REGULON SENSOR PROTEIN PHOR"/>
    <property type="match status" value="1"/>
</dbReference>
<dbReference type="Gene3D" id="1.10.287.130">
    <property type="match status" value="1"/>
</dbReference>
<keyword evidence="8 14" id="KW-0418">Kinase</keyword>
<dbReference type="GO" id="GO:0016036">
    <property type="term" value="P:cellular response to phosphate starvation"/>
    <property type="evidence" value="ECO:0007669"/>
    <property type="project" value="TreeGrafter"/>
</dbReference>
<evidence type="ECO:0000313" key="14">
    <source>
        <dbReference type="EMBL" id="CUT00968.1"/>
    </source>
</evidence>
<dbReference type="CDD" id="cd00082">
    <property type="entry name" value="HisKA"/>
    <property type="match status" value="1"/>
</dbReference>
<dbReference type="GO" id="GO:0000155">
    <property type="term" value="F:phosphorelay sensor kinase activity"/>
    <property type="evidence" value="ECO:0007669"/>
    <property type="project" value="InterPro"/>
</dbReference>
<organism evidence="14 15">
    <name type="scientific">Candidatus Chryseopegocella kryptomonas</name>
    <dbReference type="NCBI Taxonomy" id="1633643"/>
    <lineage>
        <taxon>Bacteria</taxon>
        <taxon>Pseudomonadati</taxon>
        <taxon>Candidatus Kryptoniota</taxon>
        <taxon>Candidatus Chryseopegocella</taxon>
    </lineage>
</organism>
<evidence type="ECO:0000256" key="7">
    <source>
        <dbReference type="ARBA" id="ARBA00022741"/>
    </source>
</evidence>
<gene>
    <name evidence="14" type="ORF">JGI23_00956</name>
</gene>
<dbReference type="Pfam" id="PF02518">
    <property type="entry name" value="HATPase_c"/>
    <property type="match status" value="1"/>
</dbReference>
<dbReference type="InterPro" id="IPR036097">
    <property type="entry name" value="HisK_dim/P_sf"/>
</dbReference>
<proteinExistence type="predicted"/>
<dbReference type="GO" id="GO:0005886">
    <property type="term" value="C:plasma membrane"/>
    <property type="evidence" value="ECO:0007669"/>
    <property type="project" value="UniProtKB-SubCell"/>
</dbReference>
<evidence type="ECO:0000256" key="5">
    <source>
        <dbReference type="ARBA" id="ARBA00022553"/>
    </source>
</evidence>
<accession>A0A0P1MY49</accession>